<gene>
    <name evidence="2" type="ORF">DCAR_022779</name>
</gene>
<accession>A0A164V5Z9</accession>
<organism evidence="2">
    <name type="scientific">Daucus carota subsp. sativus</name>
    <name type="common">Carrot</name>
    <dbReference type="NCBI Taxonomy" id="79200"/>
    <lineage>
        <taxon>Eukaryota</taxon>
        <taxon>Viridiplantae</taxon>
        <taxon>Streptophyta</taxon>
        <taxon>Embryophyta</taxon>
        <taxon>Tracheophyta</taxon>
        <taxon>Spermatophyta</taxon>
        <taxon>Magnoliopsida</taxon>
        <taxon>eudicotyledons</taxon>
        <taxon>Gunneridae</taxon>
        <taxon>Pentapetalae</taxon>
        <taxon>asterids</taxon>
        <taxon>campanulids</taxon>
        <taxon>Apiales</taxon>
        <taxon>Apiaceae</taxon>
        <taxon>Apioideae</taxon>
        <taxon>Scandiceae</taxon>
        <taxon>Daucinae</taxon>
        <taxon>Daucus</taxon>
        <taxon>Daucus sect. Daucus</taxon>
    </lineage>
</organism>
<dbReference type="GO" id="GO:0003729">
    <property type="term" value="F:mRNA binding"/>
    <property type="evidence" value="ECO:0007669"/>
    <property type="project" value="TreeGrafter"/>
</dbReference>
<dbReference type="PANTHER" id="PTHR32091:SF17">
    <property type="entry name" value="EUKARYOTIC TRANSLATION INITIATION FACTOR 4B3"/>
    <property type="match status" value="1"/>
</dbReference>
<dbReference type="EMBL" id="LNRQ01000006">
    <property type="protein sequence ID" value="KZM89858.1"/>
    <property type="molecule type" value="Genomic_DNA"/>
</dbReference>
<evidence type="ECO:0000256" key="1">
    <source>
        <dbReference type="SAM" id="MobiDB-lite"/>
    </source>
</evidence>
<name>A0A164V5Z9_DAUCS</name>
<protein>
    <submittedName>
        <fullName evidence="2">Uncharacterized protein</fullName>
    </submittedName>
</protein>
<feature type="region of interest" description="Disordered" evidence="1">
    <location>
        <begin position="81"/>
        <end position="298"/>
    </location>
</feature>
<dbReference type="InterPro" id="IPR010433">
    <property type="entry name" value="EIF-4B_pln"/>
</dbReference>
<evidence type="ECO:0000313" key="2">
    <source>
        <dbReference type="EMBL" id="KZM89858.1"/>
    </source>
</evidence>
<dbReference type="STRING" id="79200.A0A164V5Z9"/>
<feature type="compositionally biased region" description="Basic and acidic residues" evidence="1">
    <location>
        <begin position="286"/>
        <end position="298"/>
    </location>
</feature>
<dbReference type="OMA" id="IDDWGAG"/>
<comment type="caution">
    <text evidence="2">The sequence shown here is derived from an EMBL/GenBank/DDBJ whole genome shotgun (WGS) entry which is preliminary data.</text>
</comment>
<proteinExistence type="predicted"/>
<sequence>MAATVTSPWGNKPKSWALDAEENEQELIQQHKADESAAVAAPLADFPSLAAVATTKAKKKKPQTMNLAEFSTYDASKFRESKDVDVLNLPKGPRERSAEELERNKGFRSWGPERGGDRNEPRRSGGFRDRETKEFTSSRADETDNWGAAKKGSGAGGFERRERGGFFENSQSKADESDNWGANKSYVPSERKYERQKIGFELSGGADSDNWGKKKEEEGRKFGAFDSLRERRGGGFERDESWGKKREDVGSVRPKLNLQPRKMPIGEEAQNGSVVKPKGSNPFGDARPREEVLKEKGQDWKEVDEKLESLKLKEKEAISDGPGFGKRSFGSGNGQSGGNGDRSERSWRKLVDVDVRPQRLVNCIF</sequence>
<reference evidence="2" key="1">
    <citation type="journal article" date="2016" name="Nat. Genet.">
        <title>A high-quality carrot genome assembly provides new insights into carotenoid accumulation and asterid genome evolution.</title>
        <authorList>
            <person name="Iorizzo M."/>
            <person name="Ellison S."/>
            <person name="Senalik D."/>
            <person name="Zeng P."/>
            <person name="Satapoomin P."/>
            <person name="Huang J."/>
            <person name="Bowman M."/>
            <person name="Iovene M."/>
            <person name="Sanseverino W."/>
            <person name="Cavagnaro P."/>
            <person name="Yildiz M."/>
            <person name="Macko-Podgorni A."/>
            <person name="Moranska E."/>
            <person name="Grzebelus E."/>
            <person name="Grzebelus D."/>
            <person name="Ashrafi H."/>
            <person name="Zheng Z."/>
            <person name="Cheng S."/>
            <person name="Spooner D."/>
            <person name="Van Deynze A."/>
            <person name="Simon P."/>
        </authorList>
    </citation>
    <scope>NUCLEOTIDE SEQUENCE [LARGE SCALE GENOMIC DNA]</scope>
    <source>
        <tissue evidence="2">Leaf</tissue>
    </source>
</reference>
<dbReference type="Gramene" id="KZM89858">
    <property type="protein sequence ID" value="KZM89858"/>
    <property type="gene ID" value="DCAR_022779"/>
</dbReference>
<feature type="compositionally biased region" description="Basic and acidic residues" evidence="1">
    <location>
        <begin position="210"/>
        <end position="250"/>
    </location>
</feature>
<feature type="compositionally biased region" description="Basic and acidic residues" evidence="1">
    <location>
        <begin position="114"/>
        <end position="142"/>
    </location>
</feature>
<dbReference type="Pfam" id="PF06273">
    <property type="entry name" value="eIF-4B"/>
    <property type="match status" value="1"/>
</dbReference>
<feature type="compositionally biased region" description="Gly residues" evidence="1">
    <location>
        <begin position="331"/>
        <end position="340"/>
    </location>
</feature>
<dbReference type="AlphaFoldDB" id="A0A164V5Z9"/>
<feature type="compositionally biased region" description="Basic and acidic residues" evidence="1">
    <location>
        <begin position="92"/>
        <end position="105"/>
    </location>
</feature>
<dbReference type="GO" id="GO:0003743">
    <property type="term" value="F:translation initiation factor activity"/>
    <property type="evidence" value="ECO:0007669"/>
    <property type="project" value="InterPro"/>
</dbReference>
<feature type="region of interest" description="Disordered" evidence="1">
    <location>
        <begin position="314"/>
        <end position="348"/>
    </location>
</feature>
<feature type="compositionally biased region" description="Basic and acidic residues" evidence="1">
    <location>
        <begin position="189"/>
        <end position="198"/>
    </location>
</feature>
<dbReference type="PANTHER" id="PTHR32091">
    <property type="entry name" value="EUKARYOTIC TRANSLATION INITIATION FACTOR 4B"/>
    <property type="match status" value="1"/>
</dbReference>